<organism evidence="5 6">
    <name type="scientific">Croceicoccus naphthovorans</name>
    <dbReference type="NCBI Taxonomy" id="1348774"/>
    <lineage>
        <taxon>Bacteria</taxon>
        <taxon>Pseudomonadati</taxon>
        <taxon>Pseudomonadota</taxon>
        <taxon>Alphaproteobacteria</taxon>
        <taxon>Sphingomonadales</taxon>
        <taxon>Erythrobacteraceae</taxon>
        <taxon>Croceicoccus</taxon>
    </lineage>
</organism>
<dbReference type="InterPro" id="IPR006047">
    <property type="entry name" value="GH13_cat_dom"/>
</dbReference>
<accession>A0A0G3XJG7</accession>
<dbReference type="PATRIC" id="fig|1348774.3.peg.1923"/>
<evidence type="ECO:0000259" key="4">
    <source>
        <dbReference type="SMART" id="SM00642"/>
    </source>
</evidence>
<dbReference type="Gene3D" id="3.20.20.80">
    <property type="entry name" value="Glycosidases"/>
    <property type="match status" value="2"/>
</dbReference>
<dbReference type="InterPro" id="IPR045857">
    <property type="entry name" value="O16G_dom_2"/>
</dbReference>
<dbReference type="KEGG" id="cna:AB433_09165"/>
<name>A0A0G3XJG7_9SPHN</name>
<evidence type="ECO:0000313" key="5">
    <source>
        <dbReference type="EMBL" id="AKM11695.1"/>
    </source>
</evidence>
<dbReference type="GO" id="GO:0009313">
    <property type="term" value="P:oligosaccharide catabolic process"/>
    <property type="evidence" value="ECO:0007669"/>
    <property type="project" value="TreeGrafter"/>
</dbReference>
<reference evidence="5 6" key="1">
    <citation type="submission" date="2015-06" db="EMBL/GenBank/DDBJ databases">
        <authorList>
            <person name="Zeng Y."/>
            <person name="Huang Y."/>
        </authorList>
    </citation>
    <scope>NUCLEOTIDE SEQUENCE [LARGE SCALE GENOMIC DNA]</scope>
    <source>
        <strain evidence="5 6">PQ-2</strain>
    </source>
</reference>
<keyword evidence="2" id="KW-0378">Hydrolase</keyword>
<evidence type="ECO:0000256" key="2">
    <source>
        <dbReference type="ARBA" id="ARBA00022801"/>
    </source>
</evidence>
<dbReference type="EMBL" id="CP011770">
    <property type="protein sequence ID" value="AKM11695.1"/>
    <property type="molecule type" value="Genomic_DNA"/>
</dbReference>
<dbReference type="SMART" id="SM00642">
    <property type="entry name" value="Aamy"/>
    <property type="match status" value="1"/>
</dbReference>
<dbReference type="FunFam" id="3.90.400.10:FF:000002">
    <property type="entry name" value="Sucrose isomerase"/>
    <property type="match status" value="1"/>
</dbReference>
<protein>
    <recommendedName>
        <fullName evidence="4">Glycosyl hydrolase family 13 catalytic domain-containing protein</fullName>
    </recommendedName>
</protein>
<sequence length="565" mass="63902">MLHDPRSSHADAEWWRGAMFYEIYLRSFKDSDGDGIGDLKGVLDKLDYVESLGVDGLWLSPFYPSPQKDFGYDITDFCNVDPMFGSMGDFLDLIGAVHDRNLKLLIDLVPCHTSEEHPWFLESRSGQKNAKADWYVWADSAPDGGPPNNWLSSFGGSAWKWDPRRSQYYYHPFLTCQPALNLRNPDVLKAIIGVFEYWMERGVDGFRLDAVQCLCCDPWLRPNPPAPSGEANIMVGGGPNNPFRKQLHVFDRDVPEAIPILEAMRDAVRSYEPERVLIGELADVDSSRMAVKYTLRGERLHAVYDFDLINAAKSLDDWRDLLSIRARFMASGWIMNVFTNHDSVRAVSNLTLFAEEEGDRAAAAKLLLFMQSTLLGGGIIFQGEELGLPQPELEYEDLQDPWGKNLWPDFAGRDGVRTPIPWTRSKTKAGFTTAKKAWLPVPPEHSCLSVSAQNSDENSVLNFFRSLMAWRRKEPLIRCGDELVYDVDVAPVIAYDRFDKARCLTFVVNVSLDQRWFPTDDSDELIDLDGCVTKKSKHGIELPPLGFAIIQRGERAGTVERSVFN</sequence>
<gene>
    <name evidence="5" type="ORF">AB433_09165</name>
</gene>
<keyword evidence="6" id="KW-1185">Reference proteome</keyword>
<dbReference type="Pfam" id="PF00128">
    <property type="entry name" value="Alpha-amylase"/>
    <property type="match status" value="1"/>
</dbReference>
<dbReference type="InterPro" id="IPR017853">
    <property type="entry name" value="GH"/>
</dbReference>
<evidence type="ECO:0000256" key="1">
    <source>
        <dbReference type="ARBA" id="ARBA00008061"/>
    </source>
</evidence>
<evidence type="ECO:0000313" key="6">
    <source>
        <dbReference type="Proteomes" id="UP000035287"/>
    </source>
</evidence>
<dbReference type="PANTHER" id="PTHR10357">
    <property type="entry name" value="ALPHA-AMYLASE FAMILY MEMBER"/>
    <property type="match status" value="1"/>
</dbReference>
<dbReference type="AlphaFoldDB" id="A0A0G3XJG7"/>
<evidence type="ECO:0000256" key="3">
    <source>
        <dbReference type="ARBA" id="ARBA00023295"/>
    </source>
</evidence>
<proteinExistence type="inferred from homology"/>
<dbReference type="STRING" id="1348774.AB433_09165"/>
<feature type="domain" description="Glycosyl hydrolase family 13 catalytic" evidence="4">
    <location>
        <begin position="22"/>
        <end position="417"/>
    </location>
</feature>
<dbReference type="Proteomes" id="UP000035287">
    <property type="component" value="Chromosome"/>
</dbReference>
<comment type="similarity">
    <text evidence="1">Belongs to the glycosyl hydrolase 13 family.</text>
</comment>
<dbReference type="SUPFAM" id="SSF51445">
    <property type="entry name" value="(Trans)glycosidases"/>
    <property type="match status" value="1"/>
</dbReference>
<dbReference type="GO" id="GO:0004556">
    <property type="term" value="F:alpha-amylase activity"/>
    <property type="evidence" value="ECO:0007669"/>
    <property type="project" value="TreeGrafter"/>
</dbReference>
<dbReference type="PANTHER" id="PTHR10357:SF179">
    <property type="entry name" value="NEUTRAL AND BASIC AMINO ACID TRANSPORT PROTEIN RBAT"/>
    <property type="match status" value="1"/>
</dbReference>
<dbReference type="Gene3D" id="3.90.400.10">
    <property type="entry name" value="Oligo-1,6-glucosidase, Domain 2"/>
    <property type="match status" value="1"/>
</dbReference>
<keyword evidence="3" id="KW-0326">Glycosidase</keyword>